<dbReference type="GO" id="GO:1990077">
    <property type="term" value="C:primosome complex"/>
    <property type="evidence" value="ECO:0007669"/>
    <property type="project" value="UniProtKB-KW"/>
</dbReference>
<dbReference type="Gene3D" id="3.90.580.10">
    <property type="entry name" value="Zinc finger, CHC2-type domain"/>
    <property type="match status" value="1"/>
</dbReference>
<dbReference type="FunFam" id="3.90.580.10:FF:000001">
    <property type="entry name" value="DNA primase"/>
    <property type="match status" value="1"/>
</dbReference>
<dbReference type="PROSITE" id="PS50880">
    <property type="entry name" value="TOPRIM"/>
    <property type="match status" value="1"/>
</dbReference>
<name>A0A1F7G997_9BACT</name>
<keyword evidence="10 12" id="KW-0238">DNA-binding</keyword>
<dbReference type="SMART" id="SM00400">
    <property type="entry name" value="ZnF_CHCC"/>
    <property type="match status" value="1"/>
</dbReference>
<evidence type="ECO:0000256" key="5">
    <source>
        <dbReference type="ARBA" id="ARBA00022705"/>
    </source>
</evidence>
<evidence type="ECO:0000256" key="6">
    <source>
        <dbReference type="ARBA" id="ARBA00022723"/>
    </source>
</evidence>
<evidence type="ECO:0000313" key="16">
    <source>
        <dbReference type="EMBL" id="OGK15478.1"/>
    </source>
</evidence>
<sequence>MHEAAQEIKSKIDIVDFLSNLITLKRAGRNYKALCPFHQEKTPSFMVSPDRQNWRCFGACQEGGDLISFVMKWENCTFYESLQELAKITGTDLSRFEIHDETYKRKNDLATINDHAVKAFIYYLNHVRIGKSAQDYLKSREINNKIISTFKIGFAPPAKKALVSYLVKKGYSLKDIIEVGLAVKTYSGAVVDRFHNRLMFPIFDPRGIILGFSGRTLDKDVKQAKYINTPETYLYKKRETLFGISLTKKHIQDKDCVVIVEGEFDMISCFKSGIINVVAIKGSALTQEQLTLLSRYTKTITLALDADSSGLSTTKRVLPDTEKMGFKVQITMITEGKDPDDALKQNPLLFKKSIEKPVPVYDFIIDYANKKYSLSDPYQKASFIVEVGPFISKIENPIIKSHYLKKISTLLDTDIQTVEKSLTSNKISRLVQSNILPVKNPIKEKEEFIAALFFQSSNCYHLFDTTLTGYNDLFSTIAIRKLFTLFGEFKKNNSQFDMKKFTQELPAELSDKFDQIFLLDTSDIEPVTVEKKLIKVVLQLSRVRIKSKIGQYFKKKKENKNNNTQIQSLTKELSEIEKNLSLM</sequence>
<keyword evidence="5 12" id="KW-0235">DNA replication</keyword>
<dbReference type="Proteomes" id="UP000178372">
    <property type="component" value="Unassembled WGS sequence"/>
</dbReference>
<keyword evidence="3 12" id="KW-0808">Transferase</keyword>
<evidence type="ECO:0000256" key="9">
    <source>
        <dbReference type="ARBA" id="ARBA00022842"/>
    </source>
</evidence>
<dbReference type="InterPro" id="IPR050219">
    <property type="entry name" value="DnaG_primase"/>
</dbReference>
<dbReference type="HAMAP" id="MF_00974">
    <property type="entry name" value="DNA_primase_DnaG"/>
    <property type="match status" value="1"/>
</dbReference>
<dbReference type="EC" id="2.7.7.101" evidence="12"/>
<dbReference type="GO" id="GO:0008270">
    <property type="term" value="F:zinc ion binding"/>
    <property type="evidence" value="ECO:0007669"/>
    <property type="project" value="UniProtKB-KW"/>
</dbReference>
<dbReference type="GO" id="GO:0006269">
    <property type="term" value="P:DNA replication, synthesis of primer"/>
    <property type="evidence" value="ECO:0007669"/>
    <property type="project" value="UniProtKB-UniRule"/>
</dbReference>
<evidence type="ECO:0000256" key="3">
    <source>
        <dbReference type="ARBA" id="ARBA00022679"/>
    </source>
</evidence>
<evidence type="ECO:0000256" key="14">
    <source>
        <dbReference type="PIRSR" id="PIRSR002811-1"/>
    </source>
</evidence>
<dbReference type="InterPro" id="IPR013264">
    <property type="entry name" value="DNAG_N"/>
</dbReference>
<dbReference type="InterPro" id="IPR019475">
    <property type="entry name" value="DNA_primase_DnaB-bd"/>
</dbReference>
<comment type="function">
    <text evidence="12 13">RNA polymerase that catalyzes the synthesis of short RNA molecules used as primers for DNA polymerase during DNA replication.</text>
</comment>
<dbReference type="PANTHER" id="PTHR30313">
    <property type="entry name" value="DNA PRIMASE"/>
    <property type="match status" value="1"/>
</dbReference>
<keyword evidence="9" id="KW-0460">Magnesium</keyword>
<dbReference type="Gene3D" id="3.40.1360.10">
    <property type="match status" value="1"/>
</dbReference>
<dbReference type="InterPro" id="IPR030846">
    <property type="entry name" value="DnaG_bac"/>
</dbReference>
<dbReference type="NCBIfam" id="TIGR01391">
    <property type="entry name" value="dnaG"/>
    <property type="match status" value="1"/>
</dbReference>
<evidence type="ECO:0000256" key="1">
    <source>
        <dbReference type="ARBA" id="ARBA00022478"/>
    </source>
</evidence>
<feature type="zinc finger region" description="CHC2-type" evidence="14">
    <location>
        <begin position="35"/>
        <end position="60"/>
    </location>
</feature>
<evidence type="ECO:0000256" key="2">
    <source>
        <dbReference type="ARBA" id="ARBA00022515"/>
    </source>
</evidence>
<dbReference type="InterPro" id="IPR037068">
    <property type="entry name" value="DNA_primase_core_N_sf"/>
</dbReference>
<comment type="subunit">
    <text evidence="12">Monomer. Interacts with DnaB.</text>
</comment>
<dbReference type="SUPFAM" id="SSF57783">
    <property type="entry name" value="Zinc beta-ribbon"/>
    <property type="match status" value="1"/>
</dbReference>
<dbReference type="SUPFAM" id="SSF56731">
    <property type="entry name" value="DNA primase core"/>
    <property type="match status" value="1"/>
</dbReference>
<evidence type="ECO:0000256" key="4">
    <source>
        <dbReference type="ARBA" id="ARBA00022695"/>
    </source>
</evidence>
<dbReference type="Pfam" id="PF13155">
    <property type="entry name" value="Toprim_2"/>
    <property type="match status" value="1"/>
</dbReference>
<dbReference type="Pfam" id="PF01807">
    <property type="entry name" value="Zn_ribbon_DnaG"/>
    <property type="match status" value="1"/>
</dbReference>
<keyword evidence="11 12" id="KW-0804">Transcription</keyword>
<comment type="caution">
    <text evidence="12">Lacks conserved residue(s) required for the propagation of feature annotation.</text>
</comment>
<dbReference type="InterPro" id="IPR006295">
    <property type="entry name" value="DNA_primase_DnaG"/>
</dbReference>
<keyword evidence="8 13" id="KW-0862">Zinc</keyword>
<dbReference type="PIRSF" id="PIRSF002811">
    <property type="entry name" value="DnaG"/>
    <property type="match status" value="1"/>
</dbReference>
<dbReference type="GO" id="GO:0003899">
    <property type="term" value="F:DNA-directed RNA polymerase activity"/>
    <property type="evidence" value="ECO:0007669"/>
    <property type="project" value="UniProtKB-UniRule"/>
</dbReference>
<keyword evidence="1 12" id="KW-0240">DNA-directed RNA polymerase</keyword>
<dbReference type="GO" id="GO:0005737">
    <property type="term" value="C:cytoplasm"/>
    <property type="evidence" value="ECO:0007669"/>
    <property type="project" value="TreeGrafter"/>
</dbReference>
<evidence type="ECO:0000256" key="10">
    <source>
        <dbReference type="ARBA" id="ARBA00023125"/>
    </source>
</evidence>
<evidence type="ECO:0000256" key="13">
    <source>
        <dbReference type="PIRNR" id="PIRNR002811"/>
    </source>
</evidence>
<dbReference type="CDD" id="cd03364">
    <property type="entry name" value="TOPRIM_DnaG_primases"/>
    <property type="match status" value="1"/>
</dbReference>
<evidence type="ECO:0000256" key="7">
    <source>
        <dbReference type="ARBA" id="ARBA00022771"/>
    </source>
</evidence>
<protein>
    <recommendedName>
        <fullName evidence="12 13">DNA primase</fullName>
        <ecNumber evidence="12">2.7.7.101</ecNumber>
    </recommendedName>
</protein>
<comment type="catalytic activity">
    <reaction evidence="12">
        <text>ssDNA + n NTP = ssDNA/pppN(pN)n-1 hybrid + (n-1) diphosphate.</text>
        <dbReference type="EC" id="2.7.7.101"/>
    </reaction>
</comment>
<keyword evidence="6 13" id="KW-0479">Metal-binding</keyword>
<evidence type="ECO:0000256" key="11">
    <source>
        <dbReference type="ARBA" id="ARBA00023163"/>
    </source>
</evidence>
<dbReference type="InterPro" id="IPR036977">
    <property type="entry name" value="DNA_primase_Znf_CHC2"/>
</dbReference>
<keyword evidence="4 12" id="KW-0548">Nucleotidyltransferase</keyword>
<keyword evidence="2 12" id="KW-0639">Primosome</keyword>
<keyword evidence="7 14" id="KW-0863">Zinc-finger</keyword>
<proteinExistence type="inferred from homology"/>
<comment type="similarity">
    <text evidence="12 13">Belongs to the DnaG primase family.</text>
</comment>
<dbReference type="Pfam" id="PF10410">
    <property type="entry name" value="DnaB_bind"/>
    <property type="match status" value="1"/>
</dbReference>
<dbReference type="GO" id="GO:0003677">
    <property type="term" value="F:DNA binding"/>
    <property type="evidence" value="ECO:0007669"/>
    <property type="project" value="UniProtKB-KW"/>
</dbReference>
<dbReference type="PANTHER" id="PTHR30313:SF2">
    <property type="entry name" value="DNA PRIMASE"/>
    <property type="match status" value="1"/>
</dbReference>
<comment type="cofactor">
    <cofactor evidence="13 14">
        <name>Zn(2+)</name>
        <dbReference type="ChEBI" id="CHEBI:29105"/>
    </cofactor>
    <text evidence="13 14">Binds 1 zinc ion per monomer.</text>
</comment>
<dbReference type="InterPro" id="IPR006171">
    <property type="entry name" value="TOPRIM_dom"/>
</dbReference>
<dbReference type="Pfam" id="PF08275">
    <property type="entry name" value="DNAG_N"/>
    <property type="match status" value="1"/>
</dbReference>
<feature type="domain" description="Toprim" evidence="15">
    <location>
        <begin position="255"/>
        <end position="336"/>
    </location>
</feature>
<reference evidence="16 17" key="1">
    <citation type="journal article" date="2016" name="Nat. Commun.">
        <title>Thousands of microbial genomes shed light on interconnected biogeochemical processes in an aquifer system.</title>
        <authorList>
            <person name="Anantharaman K."/>
            <person name="Brown C.T."/>
            <person name="Hug L.A."/>
            <person name="Sharon I."/>
            <person name="Castelle C.J."/>
            <person name="Probst A.J."/>
            <person name="Thomas B.C."/>
            <person name="Singh A."/>
            <person name="Wilkins M.J."/>
            <person name="Karaoz U."/>
            <person name="Brodie E.L."/>
            <person name="Williams K.H."/>
            <person name="Hubbard S.S."/>
            <person name="Banfield J.F."/>
        </authorList>
    </citation>
    <scope>NUCLEOTIDE SEQUENCE [LARGE SCALE GENOMIC DNA]</scope>
</reference>
<dbReference type="GO" id="GO:0000428">
    <property type="term" value="C:DNA-directed RNA polymerase complex"/>
    <property type="evidence" value="ECO:0007669"/>
    <property type="project" value="UniProtKB-KW"/>
</dbReference>
<organism evidence="16 17">
    <name type="scientific">Candidatus Roizmanbacteria bacterium RIFCSPHIGHO2_01_FULL_39_12b</name>
    <dbReference type="NCBI Taxonomy" id="1802030"/>
    <lineage>
        <taxon>Bacteria</taxon>
        <taxon>Candidatus Roizmaniibacteriota</taxon>
    </lineage>
</organism>
<evidence type="ECO:0000256" key="8">
    <source>
        <dbReference type="ARBA" id="ARBA00022833"/>
    </source>
</evidence>
<evidence type="ECO:0000256" key="12">
    <source>
        <dbReference type="HAMAP-Rule" id="MF_00974"/>
    </source>
</evidence>
<accession>A0A1F7G997</accession>
<evidence type="ECO:0000313" key="17">
    <source>
        <dbReference type="Proteomes" id="UP000178372"/>
    </source>
</evidence>
<dbReference type="Gene3D" id="3.90.980.10">
    <property type="entry name" value="DNA primase, catalytic core, N-terminal domain"/>
    <property type="match status" value="1"/>
</dbReference>
<dbReference type="SMART" id="SM00493">
    <property type="entry name" value="TOPRIM"/>
    <property type="match status" value="1"/>
</dbReference>
<evidence type="ECO:0000259" key="15">
    <source>
        <dbReference type="PROSITE" id="PS50880"/>
    </source>
</evidence>
<comment type="caution">
    <text evidence="16">The sequence shown here is derived from an EMBL/GenBank/DDBJ whole genome shotgun (WGS) entry which is preliminary data.</text>
</comment>
<dbReference type="AlphaFoldDB" id="A0A1F7G997"/>
<dbReference type="EMBL" id="MFZF01000030">
    <property type="protein sequence ID" value="OGK15478.1"/>
    <property type="molecule type" value="Genomic_DNA"/>
</dbReference>
<gene>
    <name evidence="12" type="primary">dnaG</name>
    <name evidence="16" type="ORF">A2690_03115</name>
</gene>
<dbReference type="InterPro" id="IPR034151">
    <property type="entry name" value="TOPRIM_DnaG_bac"/>
</dbReference>
<dbReference type="InterPro" id="IPR002694">
    <property type="entry name" value="Znf_CHC2"/>
</dbReference>